<proteinExistence type="predicted"/>
<name>A0AAX2UHX2_9BACT</name>
<protein>
    <submittedName>
        <fullName evidence="1">Uncharacterized protein</fullName>
    </submittedName>
</protein>
<evidence type="ECO:0000313" key="1">
    <source>
        <dbReference type="EMBL" id="TNB56592.1"/>
    </source>
</evidence>
<accession>A0AAX2UHX2</accession>
<evidence type="ECO:0000313" key="2">
    <source>
        <dbReference type="Proteomes" id="UP000306813"/>
    </source>
</evidence>
<gene>
    <name evidence="1" type="ORF">FDW42_07165</name>
</gene>
<comment type="caution">
    <text evidence="1">The sequence shown here is derived from an EMBL/GenBank/DDBJ whole genome shotgun (WGS) entry which is preliminary data.</text>
</comment>
<dbReference type="AlphaFoldDB" id="A0AAX2UHX2"/>
<dbReference type="Proteomes" id="UP000306813">
    <property type="component" value="Unassembled WGS sequence"/>
</dbReference>
<organism evidence="1 2">
    <name type="scientific">Campylobacter helveticus</name>
    <dbReference type="NCBI Taxonomy" id="28898"/>
    <lineage>
        <taxon>Bacteria</taxon>
        <taxon>Pseudomonadati</taxon>
        <taxon>Campylobacterota</taxon>
        <taxon>Epsilonproteobacteria</taxon>
        <taxon>Campylobacterales</taxon>
        <taxon>Campylobacteraceae</taxon>
        <taxon>Campylobacter</taxon>
    </lineage>
</organism>
<reference evidence="1 2" key="1">
    <citation type="submission" date="2019-05" db="EMBL/GenBank/DDBJ databases">
        <title>Draft genomes of eight strains of Campylobacter helveticus isolated from cats and a dog in New Zealand.</title>
        <authorList>
            <person name="Bojanic K."/>
            <person name="Midwinter A.C."/>
            <person name="Biggs P.J."/>
            <person name="Acke E."/>
            <person name="Cornelius A.J."/>
            <person name="Marshall J.C."/>
        </authorList>
    </citation>
    <scope>NUCLEOTIDE SEQUENCE [LARGE SCALE GENOMIC DNA]</scope>
    <source>
        <strain evidence="1 2">ACP123b</strain>
    </source>
</reference>
<sequence>MTIVLENANEAILNGIKNLTKDFDGVKYTVESNSEFKQMSQETKELNELQMKLADKNRWQRALNEAHNDEEYKKEVREWEQLGLNDGFKQ</sequence>
<dbReference type="RefSeq" id="WP_139021566.1">
    <property type="nucleotide sequence ID" value="NZ_JANKHS010000041.1"/>
</dbReference>
<dbReference type="EMBL" id="VDBS01000053">
    <property type="protein sequence ID" value="TNB56592.1"/>
    <property type="molecule type" value="Genomic_DNA"/>
</dbReference>